<keyword evidence="3" id="KW-0949">S-adenosyl-L-methionine</keyword>
<protein>
    <submittedName>
        <fullName evidence="7">SET and MYND domain-containing protein 5</fullName>
    </submittedName>
</protein>
<dbReference type="SMART" id="SM00317">
    <property type="entry name" value="SET"/>
    <property type="match status" value="1"/>
</dbReference>
<gene>
    <name evidence="7" type="primary">LOC108738786</name>
</gene>
<dbReference type="KEGG" id="apln:108738786"/>
<dbReference type="Gene3D" id="6.10.140.2220">
    <property type="match status" value="1"/>
</dbReference>
<dbReference type="GO" id="GO:0042799">
    <property type="term" value="F:histone H4K20 methyltransferase activity"/>
    <property type="evidence" value="ECO:0007669"/>
    <property type="project" value="TreeGrafter"/>
</dbReference>
<dbReference type="Gene3D" id="2.170.270.10">
    <property type="entry name" value="SET domain"/>
    <property type="match status" value="2"/>
</dbReference>
<dbReference type="GeneID" id="108738786"/>
<dbReference type="FunCoup" id="A0A1W4WVI3">
    <property type="interactions" value="1145"/>
</dbReference>
<dbReference type="InParanoid" id="A0A1W4WVI3"/>
<dbReference type="STRING" id="224129.A0A1W4WVI3"/>
<sequence>MNVEIREIDCIKGKGLFAKKFLPTGSVILEEEPLVCCQFSWNAACNYKACDHCLRPLESAQENARRLAGNYNLVLPHPECCTTNKTAICECASCGTEYCSQDCLVTAFNQYHRTLCLQTKERNGFHPLETLNEAWKQIHHPPETSTIMILPRLIATIEQAENPDEMLKRILNFTHRTRNEDLELVHKIMGDKYVDSLNTLYNLLLAAVPHDVVGPLLTLEGFYSMLALLGTNGQGVGTSPISQWVTKASELPLSKGEKKRLDQFIDKLYEDMDKHSGNFLNNEGVALFSMQSSANHSCDPNAEPNYLHNNSRLSLVALKDIQEGDEICISYLDECNLSRSRHSRHKMLKENYLFVCCCPKCKEQVEDPDVTSSEEEEEDHDDDDDGEDMSE</sequence>
<dbReference type="PANTHER" id="PTHR46402">
    <property type="entry name" value="SET AND MYND DOMAIN-CONTAINING PROTEIN 5"/>
    <property type="match status" value="1"/>
</dbReference>
<name>A0A1W4WVI3_AGRPL</name>
<dbReference type="PROSITE" id="PS50280">
    <property type="entry name" value="SET"/>
    <property type="match status" value="1"/>
</dbReference>
<evidence type="ECO:0000313" key="7">
    <source>
        <dbReference type="RefSeq" id="XP_018327874.1"/>
    </source>
</evidence>
<keyword evidence="2" id="KW-0808">Transferase</keyword>
<dbReference type="InterPro" id="IPR001214">
    <property type="entry name" value="SET_dom"/>
</dbReference>
<dbReference type="InterPro" id="IPR046341">
    <property type="entry name" value="SET_dom_sf"/>
</dbReference>
<evidence type="ECO:0000259" key="5">
    <source>
        <dbReference type="PROSITE" id="PS50280"/>
    </source>
</evidence>
<evidence type="ECO:0000256" key="1">
    <source>
        <dbReference type="ARBA" id="ARBA00022603"/>
    </source>
</evidence>
<dbReference type="AlphaFoldDB" id="A0A1W4WVI3"/>
<dbReference type="RefSeq" id="XP_018327874.1">
    <property type="nucleotide sequence ID" value="XM_018472372.2"/>
</dbReference>
<dbReference type="SUPFAM" id="SSF82199">
    <property type="entry name" value="SET domain"/>
    <property type="match status" value="1"/>
</dbReference>
<evidence type="ECO:0000256" key="2">
    <source>
        <dbReference type="ARBA" id="ARBA00022679"/>
    </source>
</evidence>
<proteinExistence type="predicted"/>
<dbReference type="Pfam" id="PF00856">
    <property type="entry name" value="SET"/>
    <property type="match status" value="1"/>
</dbReference>
<feature type="domain" description="SET" evidence="5">
    <location>
        <begin position="1"/>
        <end position="332"/>
    </location>
</feature>
<dbReference type="Proteomes" id="UP000192223">
    <property type="component" value="Unplaced"/>
</dbReference>
<keyword evidence="6" id="KW-1185">Reference proteome</keyword>
<keyword evidence="1" id="KW-0489">Methyltransferase</keyword>
<dbReference type="GO" id="GO:0032259">
    <property type="term" value="P:methylation"/>
    <property type="evidence" value="ECO:0007669"/>
    <property type="project" value="UniProtKB-KW"/>
</dbReference>
<dbReference type="CTD" id="10322"/>
<dbReference type="GO" id="GO:0045814">
    <property type="term" value="P:negative regulation of gene expression, epigenetic"/>
    <property type="evidence" value="ECO:0007669"/>
    <property type="project" value="TreeGrafter"/>
</dbReference>
<accession>A0A1W4WVI3</accession>
<evidence type="ECO:0000256" key="3">
    <source>
        <dbReference type="ARBA" id="ARBA00022691"/>
    </source>
</evidence>
<organism evidence="6 7">
    <name type="scientific">Agrilus planipennis</name>
    <name type="common">Emerald ash borer</name>
    <name type="synonym">Agrilus marcopoli</name>
    <dbReference type="NCBI Taxonomy" id="224129"/>
    <lineage>
        <taxon>Eukaryota</taxon>
        <taxon>Metazoa</taxon>
        <taxon>Ecdysozoa</taxon>
        <taxon>Arthropoda</taxon>
        <taxon>Hexapoda</taxon>
        <taxon>Insecta</taxon>
        <taxon>Pterygota</taxon>
        <taxon>Neoptera</taxon>
        <taxon>Endopterygota</taxon>
        <taxon>Coleoptera</taxon>
        <taxon>Polyphaga</taxon>
        <taxon>Elateriformia</taxon>
        <taxon>Buprestoidea</taxon>
        <taxon>Buprestidae</taxon>
        <taxon>Agrilinae</taxon>
        <taxon>Agrilus</taxon>
    </lineage>
</organism>
<feature type="region of interest" description="Disordered" evidence="4">
    <location>
        <begin position="365"/>
        <end position="391"/>
    </location>
</feature>
<evidence type="ECO:0000256" key="4">
    <source>
        <dbReference type="SAM" id="MobiDB-lite"/>
    </source>
</evidence>
<feature type="compositionally biased region" description="Acidic residues" evidence="4">
    <location>
        <begin position="366"/>
        <end position="391"/>
    </location>
</feature>
<dbReference type="OrthoDB" id="438641at2759"/>
<dbReference type="PANTHER" id="PTHR46402:SF2">
    <property type="entry name" value="HISTONE-LYSINE N-TRIMETHYLTRANSFERASE SMYD5"/>
    <property type="match status" value="1"/>
</dbReference>
<dbReference type="Gene3D" id="1.10.220.160">
    <property type="match status" value="1"/>
</dbReference>
<evidence type="ECO:0000313" key="6">
    <source>
        <dbReference type="Proteomes" id="UP000192223"/>
    </source>
</evidence>
<reference evidence="7" key="1">
    <citation type="submission" date="2025-08" db="UniProtKB">
        <authorList>
            <consortium name="RefSeq"/>
        </authorList>
    </citation>
    <scope>IDENTIFICATION</scope>
    <source>
        <tissue evidence="7">Entire body</tissue>
    </source>
</reference>